<dbReference type="Pfam" id="PF06821">
    <property type="entry name" value="Ser_hydrolase"/>
    <property type="match status" value="1"/>
</dbReference>
<dbReference type="InterPro" id="IPR010662">
    <property type="entry name" value="RBBP9/YdeN"/>
</dbReference>
<dbReference type="EMBL" id="CP158568">
    <property type="protein sequence ID" value="XBY46437.1"/>
    <property type="molecule type" value="Genomic_DNA"/>
</dbReference>
<dbReference type="Gene3D" id="3.40.50.1820">
    <property type="entry name" value="alpha/beta hydrolase"/>
    <property type="match status" value="1"/>
</dbReference>
<dbReference type="KEGG" id="mflg:ABS361_09600"/>
<organism evidence="1">
    <name type="scientific">Methyloraptor flagellatus</name>
    <dbReference type="NCBI Taxonomy" id="3162530"/>
    <lineage>
        <taxon>Bacteria</taxon>
        <taxon>Pseudomonadati</taxon>
        <taxon>Pseudomonadota</taxon>
        <taxon>Alphaproteobacteria</taxon>
        <taxon>Hyphomicrobiales</taxon>
        <taxon>Ancalomicrobiaceae</taxon>
        <taxon>Methyloraptor</taxon>
    </lineage>
</organism>
<proteinExistence type="predicted"/>
<dbReference type="RefSeq" id="WP_407051532.1">
    <property type="nucleotide sequence ID" value="NZ_CP158568.1"/>
</dbReference>
<dbReference type="SUPFAM" id="SSF53474">
    <property type="entry name" value="alpha/beta-Hydrolases"/>
    <property type="match status" value="1"/>
</dbReference>
<dbReference type="InterPro" id="IPR029058">
    <property type="entry name" value="AB_hydrolase_fold"/>
</dbReference>
<dbReference type="AlphaFoldDB" id="A0AAU7XG64"/>
<dbReference type="EC" id="3.-.-.-" evidence="1"/>
<keyword evidence="1" id="KW-0378">Hydrolase</keyword>
<reference evidence="1" key="1">
    <citation type="submission" date="2024-06" db="EMBL/GenBank/DDBJ databases">
        <title>Methylostella associata gen. nov., sp. nov., a novel Ancalomicrobiaceae-affiliated facultatively methylotrophic bacteria that feed on methanotrophs of the genus Methylococcus.</title>
        <authorList>
            <person name="Saltykova V."/>
            <person name="Danilova O.V."/>
            <person name="Oshkin I.Y."/>
            <person name="Belova S.E."/>
            <person name="Pimenov N.V."/>
            <person name="Dedysh S.N."/>
        </authorList>
    </citation>
    <scope>NUCLEOTIDE SEQUENCE</scope>
    <source>
        <strain evidence="1">S20</strain>
    </source>
</reference>
<protein>
    <submittedName>
        <fullName evidence="1">Alpha/beta hydrolase</fullName>
        <ecNumber evidence="1">3.-.-.-</ecNumber>
    </submittedName>
</protein>
<sequence>MTVLFFQGLAGSGPGHWQRHWVEALDEARFVEQRDFDRPDLDDWLAIAIAAIEAAPDAVLVGHSLGAVLIAHLAARRPDLPVRGALLVAPADVEEAAARAPAIAGFGPLPQAALPFPAIVVGSRNDPYMRWERTRRFASLWDAKLIDLGNAGHINVASGHGPWPEGRLFVDLLAGRHPKPFLIASRDVPAHAASRGFAARSRKA</sequence>
<dbReference type="GO" id="GO:0016787">
    <property type="term" value="F:hydrolase activity"/>
    <property type="evidence" value="ECO:0007669"/>
    <property type="project" value="UniProtKB-KW"/>
</dbReference>
<evidence type="ECO:0000313" key="1">
    <source>
        <dbReference type="EMBL" id="XBY46437.1"/>
    </source>
</evidence>
<accession>A0AAU7XG64</accession>
<name>A0AAU7XG64_9HYPH</name>
<gene>
    <name evidence="1" type="ORF">ABS361_09600</name>
</gene>